<sequence length="633" mass="72049">MPKHKKRLTPLAEIRQSQLLNTYGPGSMVDLPEHSVIIGGLSFWKGEKQYIREDRLKNKVQEILELQEPVNLYSPPRDNPDSYAPDANVGVFIFPTWFVAQVEKTVRFHGKDYRTRPLVTWREVQSGLKFDGKSVNAVPIRFVQGCANGHISDINWYAFAHNDFNTKCKHQLWLDEGGSGNDFEEIFVRCEVCKGARRPLSQAKLPKSRVLGPCQGDRPWLGYQGKQNDCYSCVIDKTGNIVKTKEREYNRLLVRSASNAYFAQTLSVISIPDLNEHLKKTIDCHYEDLQYLEEINDLRGFLLIQKKNPKYADLITLDVDAIWAEIQRRNNKQSSESKTIKQVELEALLNCEETTGKEHDDFYATNRKLDHFPSELLPYIERVVLVHRLREVIAQIGFTRFEASLPDIEGEIDKNLTINVQRAALDLETKWIPAIENKGEGVFIGFHKQVIEEWQEKEVVKARGRKLVSGSKQWCLSKNISEDKFTFPGLPYIMLHSLSHLLITTVSLECGYAASAIRERIYANPDTGYGILLYTGSPGSEGTLGGLVEVGNNIEYHLKIALETGKLCSNDPVCSQHQPDNLQEERFLHGAACHGCLLIAETSCEWRNEFLDRALIVPTLENLGCEFFLNFGE</sequence>
<dbReference type="InterPro" id="IPR018973">
    <property type="entry name" value="MZB"/>
</dbReference>
<proteinExistence type="predicted"/>
<evidence type="ECO:0000313" key="2">
    <source>
        <dbReference type="EMBL" id="MBE9238341.1"/>
    </source>
</evidence>
<protein>
    <submittedName>
        <fullName evidence="2">DUF1998 domain-containing protein</fullName>
    </submittedName>
</protein>
<evidence type="ECO:0000259" key="1">
    <source>
        <dbReference type="Pfam" id="PF09369"/>
    </source>
</evidence>
<keyword evidence="3" id="KW-1185">Reference proteome</keyword>
<feature type="domain" description="MrfA-like Zn-binding" evidence="1">
    <location>
        <begin position="498"/>
        <end position="597"/>
    </location>
</feature>
<organism evidence="2 3">
    <name type="scientific">Sphaerospermopsis aphanizomenoides LEGE 00250</name>
    <dbReference type="NCBI Taxonomy" id="2777972"/>
    <lineage>
        <taxon>Bacteria</taxon>
        <taxon>Bacillati</taxon>
        <taxon>Cyanobacteriota</taxon>
        <taxon>Cyanophyceae</taxon>
        <taxon>Nostocales</taxon>
        <taxon>Aphanizomenonaceae</taxon>
        <taxon>Sphaerospermopsis</taxon>
        <taxon>Sphaerospermopsis aphanizomenoides</taxon>
    </lineage>
</organism>
<reference evidence="2 3" key="1">
    <citation type="submission" date="2020-10" db="EMBL/GenBank/DDBJ databases">
        <authorList>
            <person name="Castelo-Branco R."/>
            <person name="Eusebio N."/>
            <person name="Adriana R."/>
            <person name="Vieira A."/>
            <person name="Brugerolle De Fraissinette N."/>
            <person name="Rezende De Castro R."/>
            <person name="Schneider M.P."/>
            <person name="Vasconcelos V."/>
            <person name="Leao P.N."/>
        </authorList>
    </citation>
    <scope>NUCLEOTIDE SEQUENCE [LARGE SCALE GENOMIC DNA]</scope>
    <source>
        <strain evidence="2 3">LEGE 00250</strain>
    </source>
</reference>
<dbReference type="Pfam" id="PF09369">
    <property type="entry name" value="MZB"/>
    <property type="match status" value="1"/>
</dbReference>
<accession>A0ABR9VIL9</accession>
<dbReference type="NCBIfam" id="NF038324">
    <property type="entry name" value="DrmB_fam"/>
    <property type="match status" value="1"/>
</dbReference>
<dbReference type="InterPro" id="IPR047721">
    <property type="entry name" value="DrmB"/>
</dbReference>
<name>A0ABR9VIL9_9CYAN</name>
<dbReference type="Proteomes" id="UP000606776">
    <property type="component" value="Unassembled WGS sequence"/>
</dbReference>
<dbReference type="EMBL" id="JADEWB010000162">
    <property type="protein sequence ID" value="MBE9238341.1"/>
    <property type="molecule type" value="Genomic_DNA"/>
</dbReference>
<gene>
    <name evidence="2" type="ORF">IQ227_20525</name>
</gene>
<comment type="caution">
    <text evidence="2">The sequence shown here is derived from an EMBL/GenBank/DDBJ whole genome shotgun (WGS) entry which is preliminary data.</text>
</comment>
<evidence type="ECO:0000313" key="3">
    <source>
        <dbReference type="Proteomes" id="UP000606776"/>
    </source>
</evidence>